<dbReference type="AlphaFoldDB" id="A0A699L5X7"/>
<dbReference type="Pfam" id="PF00564">
    <property type="entry name" value="PB1"/>
    <property type="match status" value="1"/>
</dbReference>
<dbReference type="Pfam" id="PF22922">
    <property type="entry name" value="GAF_NLP"/>
    <property type="match status" value="1"/>
</dbReference>
<comment type="caution">
    <text evidence="2">The sequence shown here is derived from an EMBL/GenBank/DDBJ whole genome shotgun (WGS) entry which is preliminary data.</text>
</comment>
<dbReference type="SMART" id="SM00666">
    <property type="entry name" value="PB1"/>
    <property type="match status" value="1"/>
</dbReference>
<evidence type="ECO:0000259" key="1">
    <source>
        <dbReference type="PROSITE" id="PS51745"/>
    </source>
</evidence>
<dbReference type="InterPro" id="IPR000270">
    <property type="entry name" value="PB1_dom"/>
</dbReference>
<dbReference type="EMBL" id="BKCJ010589708">
    <property type="protein sequence ID" value="GFB26999.1"/>
    <property type="molecule type" value="Genomic_DNA"/>
</dbReference>
<feature type="domain" description="PB1" evidence="1">
    <location>
        <begin position="178"/>
        <end position="255"/>
    </location>
</feature>
<dbReference type="InterPro" id="IPR055081">
    <property type="entry name" value="NLP1-9_GAF"/>
</dbReference>
<dbReference type="InterPro" id="IPR045012">
    <property type="entry name" value="NLP"/>
</dbReference>
<dbReference type="PANTHER" id="PTHR32002">
    <property type="entry name" value="PROTEIN NLP8"/>
    <property type="match status" value="1"/>
</dbReference>
<protein>
    <submittedName>
        <fullName evidence="2">NIN-like protein</fullName>
    </submittedName>
</protein>
<dbReference type="Gene3D" id="3.10.20.90">
    <property type="entry name" value="Phosphatidylinositol 3-kinase Catalytic Subunit, Chain A, domain 1"/>
    <property type="match status" value="1"/>
</dbReference>
<accession>A0A699L5X7</accession>
<dbReference type="GO" id="GO:0003700">
    <property type="term" value="F:DNA-binding transcription factor activity"/>
    <property type="evidence" value="ECO:0007669"/>
    <property type="project" value="InterPro"/>
</dbReference>
<proteinExistence type="predicted"/>
<dbReference type="PROSITE" id="PS51745">
    <property type="entry name" value="PB1"/>
    <property type="match status" value="1"/>
</dbReference>
<evidence type="ECO:0000313" key="2">
    <source>
        <dbReference type="EMBL" id="GFB26999.1"/>
    </source>
</evidence>
<sequence>MSTVRLPFYARNKNLWPFRIACNERHLDSSSGLVGKALSCGSYFCEDVTKLGKEEYPLVHNAGMSGLTSCFAILLHSVESKADYVLELFLPSDMEDVSNVVQTLKRITGVDSGFVLGDTSPMEFSDISDSDSIVTDGSNIGSSANESIRKRCAATFTHDEEASSPLKKLKIDSDPVPSVTVKVTYEKCEKSFIFSISPGLLELKNKVAETFKLEGVKLRLKYWDNDNDLILVACNSDLANLVTSGSNSLSLICVA</sequence>
<name>A0A699L5X7_TANCI</name>
<dbReference type="CDD" id="cd05992">
    <property type="entry name" value="PB1"/>
    <property type="match status" value="1"/>
</dbReference>
<reference evidence="2" key="1">
    <citation type="journal article" date="2019" name="Sci. Rep.">
        <title>Draft genome of Tanacetum cinerariifolium, the natural source of mosquito coil.</title>
        <authorList>
            <person name="Yamashiro T."/>
            <person name="Shiraishi A."/>
            <person name="Satake H."/>
            <person name="Nakayama K."/>
        </authorList>
    </citation>
    <scope>NUCLEOTIDE SEQUENCE</scope>
</reference>
<gene>
    <name evidence="2" type="ORF">Tci_698970</name>
</gene>
<dbReference type="SUPFAM" id="SSF54277">
    <property type="entry name" value="CAD &amp; PB1 domains"/>
    <property type="match status" value="1"/>
</dbReference>
<dbReference type="InterPro" id="IPR053793">
    <property type="entry name" value="PB1-like"/>
</dbReference>
<dbReference type="PANTHER" id="PTHR32002:SF35">
    <property type="entry name" value="PROTEIN NLP6"/>
    <property type="match status" value="1"/>
</dbReference>
<organism evidence="2">
    <name type="scientific">Tanacetum cinerariifolium</name>
    <name type="common">Dalmatian daisy</name>
    <name type="synonym">Chrysanthemum cinerariifolium</name>
    <dbReference type="NCBI Taxonomy" id="118510"/>
    <lineage>
        <taxon>Eukaryota</taxon>
        <taxon>Viridiplantae</taxon>
        <taxon>Streptophyta</taxon>
        <taxon>Embryophyta</taxon>
        <taxon>Tracheophyta</taxon>
        <taxon>Spermatophyta</taxon>
        <taxon>Magnoliopsida</taxon>
        <taxon>eudicotyledons</taxon>
        <taxon>Gunneridae</taxon>
        <taxon>Pentapetalae</taxon>
        <taxon>asterids</taxon>
        <taxon>campanulids</taxon>
        <taxon>Asterales</taxon>
        <taxon>Asteraceae</taxon>
        <taxon>Asteroideae</taxon>
        <taxon>Anthemideae</taxon>
        <taxon>Anthemidinae</taxon>
        <taxon>Tanacetum</taxon>
    </lineage>
</organism>